<protein>
    <submittedName>
        <fullName evidence="1">Uncharacterized protein</fullName>
    </submittedName>
</protein>
<dbReference type="InterPro" id="IPR029057">
    <property type="entry name" value="PRTase-like"/>
</dbReference>
<accession>A0A847RSH3</accession>
<proteinExistence type="predicted"/>
<dbReference type="Proteomes" id="UP000570474">
    <property type="component" value="Unassembled WGS sequence"/>
</dbReference>
<name>A0A847RSH3_9BACT</name>
<keyword evidence="2" id="KW-1185">Reference proteome</keyword>
<comment type="caution">
    <text evidence="1">The sequence shown here is derived from an EMBL/GenBank/DDBJ whole genome shotgun (WGS) entry which is preliminary data.</text>
</comment>
<evidence type="ECO:0000313" key="1">
    <source>
        <dbReference type="EMBL" id="NLR65896.1"/>
    </source>
</evidence>
<dbReference type="EMBL" id="JABAIA010000002">
    <property type="protein sequence ID" value="NLR65896.1"/>
    <property type="molecule type" value="Genomic_DNA"/>
</dbReference>
<gene>
    <name evidence="1" type="ORF">HGH92_16440</name>
</gene>
<organism evidence="1 2">
    <name type="scientific">Chitinophaga varians</name>
    <dbReference type="NCBI Taxonomy" id="2202339"/>
    <lineage>
        <taxon>Bacteria</taxon>
        <taxon>Pseudomonadati</taxon>
        <taxon>Bacteroidota</taxon>
        <taxon>Chitinophagia</taxon>
        <taxon>Chitinophagales</taxon>
        <taxon>Chitinophagaceae</taxon>
        <taxon>Chitinophaga</taxon>
    </lineage>
</organism>
<dbReference type="Gene3D" id="3.40.50.2020">
    <property type="match status" value="1"/>
</dbReference>
<dbReference type="AlphaFoldDB" id="A0A847RSH3"/>
<reference evidence="1 2" key="1">
    <citation type="submission" date="2020-04" db="EMBL/GenBank/DDBJ databases">
        <authorList>
            <person name="Yin C."/>
        </authorList>
    </citation>
    <scope>NUCLEOTIDE SEQUENCE [LARGE SCALE GENOMIC DNA]</scope>
    <source>
        <strain evidence="1 2">Ae27</strain>
    </source>
</reference>
<dbReference type="RefSeq" id="WP_168871860.1">
    <property type="nucleotide sequence ID" value="NZ_JABAIA010000002.1"/>
</dbReference>
<evidence type="ECO:0000313" key="2">
    <source>
        <dbReference type="Proteomes" id="UP000570474"/>
    </source>
</evidence>
<sequence>MRQLSTYAQNSSKVKSLLDMLSDLNTGIEDYASAFYQLGGALSNIIRDTQKLSSQSTITLACSSEDADWLSKGILDDLEQHTAKINLAVFWNTRADAFENKDYPVAPIIKKYIESLDDVDILIICKSIINTSCVVKTNLTYLIERINPQKIIIASPVLFEQAIPNLKNEFAQPISSKFEFLYFAKDTEVNSLGEVIPGIGGSVYQRLGLENTQQKNKYLPGIVKTRRANHHTSC</sequence>